<sequence length="246" mass="27302">MKNRADEVRRKYQNQIKSHRNNVDESSSNRLSVLNRNSNGGHPLFSSEGFLFRVMAAICLFLVIGIIFKNPSAPLGNIQGYVNNAFEEEFQFASVANWYENRFGKPLTLFPTDSKNKTADSIGKASNYALPANAKVLQSFKDNGKGVLLETGSNTDVSSIKEGFIIFIGEKEQLGKTVVVQHFDGSESWYGKLNKISEEIKLYNYIDAGADLGKVTKEEKSDTGLFYFAIKDNGGFIDPLKALSSD</sequence>
<proteinExistence type="predicted"/>
<reference evidence="4 5" key="1">
    <citation type="submission" date="2022-01" db="EMBL/GenBank/DDBJ databases">
        <title>Alkalihalobacillus sp. EGI L200015, a novel bacterium isolated from a salt lake sediment.</title>
        <authorList>
            <person name="Gao L."/>
            <person name="Fang B.-Z."/>
            <person name="Li W.-J."/>
        </authorList>
    </citation>
    <scope>NUCLEOTIDE SEQUENCE [LARGE SCALE GENOMIC DNA]</scope>
    <source>
        <strain evidence="4 5">KCTC 12718</strain>
    </source>
</reference>
<dbReference type="InterPro" id="IPR016047">
    <property type="entry name" value="M23ase_b-sheet_dom"/>
</dbReference>
<protein>
    <submittedName>
        <fullName evidence="4">M23 family metallopeptidase</fullName>
    </submittedName>
</protein>
<evidence type="ECO:0000259" key="3">
    <source>
        <dbReference type="Pfam" id="PF01551"/>
    </source>
</evidence>
<keyword evidence="2" id="KW-1133">Transmembrane helix</keyword>
<dbReference type="Gene3D" id="2.70.70.10">
    <property type="entry name" value="Glucose Permease (Domain IIA)"/>
    <property type="match status" value="1"/>
</dbReference>
<dbReference type="SUPFAM" id="SSF51261">
    <property type="entry name" value="Duplicated hybrid motif"/>
    <property type="match status" value="1"/>
</dbReference>
<evidence type="ECO:0000256" key="2">
    <source>
        <dbReference type="SAM" id="Phobius"/>
    </source>
</evidence>
<feature type="transmembrane region" description="Helical" evidence="2">
    <location>
        <begin position="50"/>
        <end position="68"/>
    </location>
</feature>
<dbReference type="InterPro" id="IPR050570">
    <property type="entry name" value="Cell_wall_metabolism_enzyme"/>
</dbReference>
<comment type="caution">
    <text evidence="4">The sequence shown here is derived from an EMBL/GenBank/DDBJ whole genome shotgun (WGS) entry which is preliminary data.</text>
</comment>
<keyword evidence="2" id="KW-0812">Transmembrane</keyword>
<organism evidence="4 5">
    <name type="scientific">Pseudalkalibacillus berkeleyi</name>
    <dbReference type="NCBI Taxonomy" id="1069813"/>
    <lineage>
        <taxon>Bacteria</taxon>
        <taxon>Bacillati</taxon>
        <taxon>Bacillota</taxon>
        <taxon>Bacilli</taxon>
        <taxon>Bacillales</taxon>
        <taxon>Fictibacillaceae</taxon>
        <taxon>Pseudalkalibacillus</taxon>
    </lineage>
</organism>
<feature type="domain" description="M23ase beta-sheet core" evidence="3">
    <location>
        <begin position="145"/>
        <end position="239"/>
    </location>
</feature>
<name>A0ABS9GZB2_9BACL</name>
<keyword evidence="5" id="KW-1185">Reference proteome</keyword>
<accession>A0ABS9GZB2</accession>
<dbReference type="RefSeq" id="WP_236334234.1">
    <property type="nucleotide sequence ID" value="NZ_JAKIJS010000001.1"/>
</dbReference>
<dbReference type="CDD" id="cd12797">
    <property type="entry name" value="M23_peptidase"/>
    <property type="match status" value="1"/>
</dbReference>
<dbReference type="InterPro" id="IPR011055">
    <property type="entry name" value="Dup_hybrid_motif"/>
</dbReference>
<feature type="region of interest" description="Disordered" evidence="1">
    <location>
        <begin position="1"/>
        <end position="31"/>
    </location>
</feature>
<dbReference type="EMBL" id="JAKIJS010000001">
    <property type="protein sequence ID" value="MCF6138092.1"/>
    <property type="molecule type" value="Genomic_DNA"/>
</dbReference>
<gene>
    <name evidence="4" type="ORF">L2716_10185</name>
</gene>
<dbReference type="Pfam" id="PF01551">
    <property type="entry name" value="Peptidase_M23"/>
    <property type="match status" value="1"/>
</dbReference>
<keyword evidence="2" id="KW-0472">Membrane</keyword>
<dbReference type="Proteomes" id="UP001649381">
    <property type="component" value="Unassembled WGS sequence"/>
</dbReference>
<dbReference type="PANTHER" id="PTHR21666:SF274">
    <property type="entry name" value="STAGE IV SPORULATION PROTEIN FA"/>
    <property type="match status" value="1"/>
</dbReference>
<evidence type="ECO:0000313" key="4">
    <source>
        <dbReference type="EMBL" id="MCF6138092.1"/>
    </source>
</evidence>
<dbReference type="PANTHER" id="PTHR21666">
    <property type="entry name" value="PEPTIDASE-RELATED"/>
    <property type="match status" value="1"/>
</dbReference>
<feature type="compositionally biased region" description="Basic and acidic residues" evidence="1">
    <location>
        <begin position="1"/>
        <end position="10"/>
    </location>
</feature>
<evidence type="ECO:0000313" key="5">
    <source>
        <dbReference type="Proteomes" id="UP001649381"/>
    </source>
</evidence>
<evidence type="ECO:0000256" key="1">
    <source>
        <dbReference type="SAM" id="MobiDB-lite"/>
    </source>
</evidence>